<organism evidence="1 2">
    <name type="scientific">Butyricimonas virosa</name>
    <dbReference type="NCBI Taxonomy" id="544645"/>
    <lineage>
        <taxon>Bacteria</taxon>
        <taxon>Pseudomonadati</taxon>
        <taxon>Bacteroidota</taxon>
        <taxon>Bacteroidia</taxon>
        <taxon>Bacteroidales</taxon>
        <taxon>Odoribacteraceae</taxon>
        <taxon>Butyricimonas</taxon>
    </lineage>
</organism>
<dbReference type="RefSeq" id="WP_027202073.1">
    <property type="nucleotide sequence ID" value="NZ_CP069450.1"/>
</dbReference>
<reference evidence="1 2" key="1">
    <citation type="submission" date="2021-02" db="EMBL/GenBank/DDBJ databases">
        <title>FDA dAtabase for Regulatory Grade micrObial Sequences (FDA-ARGOS): Supporting development and validation of Infectious Disease Dx tests.</title>
        <authorList>
            <person name="Carlson P."/>
            <person name="Fischbach M."/>
            <person name="Hastie J."/>
            <person name="Bilen M."/>
            <person name="Cheng A."/>
            <person name="Tallon L."/>
            <person name="Sadzewicz L."/>
            <person name="Zhao X."/>
            <person name="Boylan J."/>
            <person name="Ott S."/>
            <person name="Bowen H."/>
            <person name="Vavikolanu K."/>
            <person name="Mehta A."/>
            <person name="Aluvathingal J."/>
            <person name="Nadendla S."/>
            <person name="Yan Y."/>
            <person name="Sichtig H."/>
        </authorList>
    </citation>
    <scope>NUCLEOTIDE SEQUENCE [LARGE SCALE GENOMIC DNA]</scope>
    <source>
        <strain evidence="1 2">FDAARGOS_1229</strain>
    </source>
</reference>
<proteinExistence type="predicted"/>
<name>A0ABX7H9E2_9BACT</name>
<accession>A0ABX7H9E2</accession>
<dbReference type="Proteomes" id="UP000654720">
    <property type="component" value="Chromosome"/>
</dbReference>
<gene>
    <name evidence="1" type="ORF">I6J59_08050</name>
</gene>
<evidence type="ECO:0000313" key="1">
    <source>
        <dbReference type="EMBL" id="QRO51540.1"/>
    </source>
</evidence>
<dbReference type="InterPro" id="IPR025459">
    <property type="entry name" value="DUF4279"/>
</dbReference>
<dbReference type="Pfam" id="PF14106">
    <property type="entry name" value="DUF4279"/>
    <property type="match status" value="1"/>
</dbReference>
<sequence>MKKEESVIEIEINITGQSHFVDELSNLIQLKPTSFWKKGDLRHFSKHVRVTNPKALYYQNTVWNYGTGRVPVSHFKEVFGMIKNRFDDKYRKMINFSQENNLGFRFEIIIIENHINVPVRFDRECLAWIKKLGIGVDIDIYRNVVDDKFCESSSIELVLNVYEEKETGKIEIYKFTTGKINNMLFEEICNTYLYDGVTKEMNGLRTCVQEREVSVLFQIFVKMHDDCTSGIYFDEKFLLYVNTLQAEVELILE</sequence>
<dbReference type="EMBL" id="CP069450">
    <property type="protein sequence ID" value="QRO51540.1"/>
    <property type="molecule type" value="Genomic_DNA"/>
</dbReference>
<dbReference type="GeneID" id="93095547"/>
<keyword evidence="2" id="KW-1185">Reference proteome</keyword>
<evidence type="ECO:0000313" key="2">
    <source>
        <dbReference type="Proteomes" id="UP000654720"/>
    </source>
</evidence>
<protein>
    <submittedName>
        <fullName evidence="1">DUF4279 domain-containing protein</fullName>
    </submittedName>
</protein>